<keyword evidence="6 8" id="KW-0472">Membrane</keyword>
<keyword evidence="4 8" id="KW-0812">Transmembrane</keyword>
<dbReference type="GO" id="GO:0009279">
    <property type="term" value="C:cell outer membrane"/>
    <property type="evidence" value="ECO:0007669"/>
    <property type="project" value="UniProtKB-SubCell"/>
</dbReference>
<sequence length="1179" mass="132652">MKKNFWTWLLHDKKKEKSSICMKVCLCIAVFLACGAFRSVHAQTEKLTLKRENASMLDIIFAVEKQSKMTFVYSMDAVNKIGKITIDVKDVLIDSVMNICLRKTDYTYTLEKNVVVIKKKAAEEVKGSTAVTPKKRVITGTITDKQKGKLPGVSVYVKGTTVGVVTDVNGVYKLELPATAKALLFSFVGMKTKEVELKDQTTINVVLEEEISDLDEVTVVAYGERKKRELIGAVSSVKAKELEEVPSASLENLLQGHMAGVEVSNISGSPGGGGTRINIRGYNSLLSESQTDGTPLYVIDGVPVHSFTSPVTGTNTLAEIDPSTIESVEVLKDAASAALYGSRASNGVILITTKQGKTGRGKFSANVSYSYSILPETPTQTGGQLERIANLNKFRNLRAAYGSWQTGIYKMPESYREAYHQNGAYDFFWNNGYPLSEYHIATAKPLQDSLNPFYNNSTNWWKYCFDAGKILNANLQASGGTETIKYMVGAGWYDETGIMLGSNFKRANILTNLNVVPRANLNIDARLYLAYTDRSRGAANTSFTNASKIEGLTVDPKSNLSILPGSGEIEKETLKRLNESSEKNITYRIRASLAVAYEFVKGLKLSSSLSMDFSEGKRNSFTPSYLDAANNLSVSTGSISSGTLFSNENLLVYNKSIQNNHNMEILLGLSYLREAKDQFSGSGKGSPSDKIHYVLDGFPTTYEEYGSVKSLQAYRSNFEEKIMLSYFGRAAYNYKKKYLFEFTLRRDGSSVFGEDVRWATFPSVAVGWAFSEEPFFKKWWLSYAKIRASWGTSGQQFRDAYLAHGTLEFANTFLGNAGVLPSQIVNKNLTWEESDQYDIGLDVDLFDYRLKFKLDYYYKYSKSLLFNISLPGNYYYHKTAWQNAMEISNEGIELELNYDILRDTEVKWRGKFNISRNWNRFEKSYTDMDMVNGNGQLVLGRPIYGLYIYKDLGIIESEKDIPAYYDQQGNKNTLHSMYKSYPYSVGTRMIQDMNQDGKINDEDRYYAGSTLPVAYGGWANEIMWNGFDLNVLFTYSLGRKIINLYKISSLQNNSRTSTIFVDYANTTFWEKPGDKADYPIITSSDRSYIGQFGGDVSSNIEKVHYLRLKQLSLGYNFPKEWMKKINLEGCRLFFTAENLFLLTNYSGVDPEVVDPYTGYDNFLNYPLARKLTLGLTVRF</sequence>
<evidence type="ECO:0000259" key="10">
    <source>
        <dbReference type="Pfam" id="PF00593"/>
    </source>
</evidence>
<feature type="domain" description="TonB-dependent receptor plug" evidence="11">
    <location>
        <begin position="226"/>
        <end position="348"/>
    </location>
</feature>
<evidence type="ECO:0000256" key="4">
    <source>
        <dbReference type="ARBA" id="ARBA00022692"/>
    </source>
</evidence>
<dbReference type="Gene3D" id="2.170.130.10">
    <property type="entry name" value="TonB-dependent receptor, plug domain"/>
    <property type="match status" value="1"/>
</dbReference>
<comment type="similarity">
    <text evidence="8 9">Belongs to the TonB-dependent receptor family.</text>
</comment>
<dbReference type="Pfam" id="PF00593">
    <property type="entry name" value="TonB_dep_Rec_b-barrel"/>
    <property type="match status" value="1"/>
</dbReference>
<dbReference type="InterPro" id="IPR012910">
    <property type="entry name" value="Plug_dom"/>
</dbReference>
<dbReference type="NCBIfam" id="TIGR04056">
    <property type="entry name" value="OMP_RagA_SusC"/>
    <property type="match status" value="1"/>
</dbReference>
<evidence type="ECO:0000256" key="9">
    <source>
        <dbReference type="RuleBase" id="RU003357"/>
    </source>
</evidence>
<dbReference type="InterPro" id="IPR036942">
    <property type="entry name" value="Beta-barrel_TonB_sf"/>
</dbReference>
<dbReference type="Gene3D" id="2.40.170.20">
    <property type="entry name" value="TonB-dependent receptor, beta-barrel domain"/>
    <property type="match status" value="1"/>
</dbReference>
<feature type="domain" description="TonB-dependent receptor-like beta-barrel" evidence="10">
    <location>
        <begin position="585"/>
        <end position="1139"/>
    </location>
</feature>
<dbReference type="PROSITE" id="PS52016">
    <property type="entry name" value="TONB_DEPENDENT_REC_3"/>
    <property type="match status" value="1"/>
</dbReference>
<dbReference type="InterPro" id="IPR008969">
    <property type="entry name" value="CarboxyPept-like_regulatory"/>
</dbReference>
<keyword evidence="3 8" id="KW-1134">Transmembrane beta strand</keyword>
<dbReference type="RefSeq" id="WP_118260530.1">
    <property type="nucleotide sequence ID" value="NZ_CALBWO010000019.1"/>
</dbReference>
<dbReference type="AlphaFoldDB" id="A0A412X0H9"/>
<name>A0A412X0H9_9BACT</name>
<keyword evidence="5 9" id="KW-0798">TonB box</keyword>
<dbReference type="InterPro" id="IPR000531">
    <property type="entry name" value="Beta-barrel_TonB"/>
</dbReference>
<reference evidence="12 13" key="1">
    <citation type="submission" date="2018-08" db="EMBL/GenBank/DDBJ databases">
        <title>A genome reference for cultivated species of the human gut microbiota.</title>
        <authorList>
            <person name="Zou Y."/>
            <person name="Xue W."/>
            <person name="Luo G."/>
        </authorList>
    </citation>
    <scope>NUCLEOTIDE SEQUENCE [LARGE SCALE GENOMIC DNA]</scope>
    <source>
        <strain evidence="12 13">AF14-49</strain>
    </source>
</reference>
<evidence type="ECO:0000256" key="1">
    <source>
        <dbReference type="ARBA" id="ARBA00004571"/>
    </source>
</evidence>
<evidence type="ECO:0000259" key="11">
    <source>
        <dbReference type="Pfam" id="PF07715"/>
    </source>
</evidence>
<comment type="caution">
    <text evidence="12">The sequence shown here is derived from an EMBL/GenBank/DDBJ whole genome shotgun (WGS) entry which is preliminary data.</text>
</comment>
<dbReference type="EMBL" id="QRZA01000012">
    <property type="protein sequence ID" value="RGV33618.1"/>
    <property type="molecule type" value="Genomic_DNA"/>
</dbReference>
<keyword evidence="2 8" id="KW-0813">Transport</keyword>
<dbReference type="InterPro" id="IPR023996">
    <property type="entry name" value="TonB-dep_OMP_SusC/RagA"/>
</dbReference>
<comment type="subcellular location">
    <subcellularLocation>
        <location evidence="1 8">Cell outer membrane</location>
        <topology evidence="1 8">Multi-pass membrane protein</topology>
    </subcellularLocation>
</comment>
<dbReference type="InterPro" id="IPR037066">
    <property type="entry name" value="Plug_dom_sf"/>
</dbReference>
<evidence type="ECO:0000256" key="3">
    <source>
        <dbReference type="ARBA" id="ARBA00022452"/>
    </source>
</evidence>
<dbReference type="STRING" id="1121130.GCA_000519105_01702"/>
<gene>
    <name evidence="12" type="ORF">DWW18_10665</name>
</gene>
<dbReference type="InterPro" id="IPR023997">
    <property type="entry name" value="TonB-dep_OMP_SusC/RagA_CS"/>
</dbReference>
<dbReference type="PROSITE" id="PS51257">
    <property type="entry name" value="PROKAR_LIPOPROTEIN"/>
    <property type="match status" value="1"/>
</dbReference>
<protein>
    <submittedName>
        <fullName evidence="12">SusC/RagA family TonB-linked outer membrane protein</fullName>
    </submittedName>
</protein>
<evidence type="ECO:0000256" key="8">
    <source>
        <dbReference type="PROSITE-ProRule" id="PRU01360"/>
    </source>
</evidence>
<proteinExistence type="inferred from homology"/>
<evidence type="ECO:0000313" key="12">
    <source>
        <dbReference type="EMBL" id="RGV33618.1"/>
    </source>
</evidence>
<dbReference type="SUPFAM" id="SSF56935">
    <property type="entry name" value="Porins"/>
    <property type="match status" value="1"/>
</dbReference>
<evidence type="ECO:0000313" key="13">
    <source>
        <dbReference type="Proteomes" id="UP000283589"/>
    </source>
</evidence>
<dbReference type="Pfam" id="PF13715">
    <property type="entry name" value="CarbopepD_reg_2"/>
    <property type="match status" value="1"/>
</dbReference>
<dbReference type="Pfam" id="PF07715">
    <property type="entry name" value="Plug"/>
    <property type="match status" value="1"/>
</dbReference>
<dbReference type="NCBIfam" id="TIGR04057">
    <property type="entry name" value="SusC_RagA_signa"/>
    <property type="match status" value="1"/>
</dbReference>
<evidence type="ECO:0000256" key="7">
    <source>
        <dbReference type="ARBA" id="ARBA00023237"/>
    </source>
</evidence>
<evidence type="ECO:0000256" key="6">
    <source>
        <dbReference type="ARBA" id="ARBA00023136"/>
    </source>
</evidence>
<dbReference type="Proteomes" id="UP000283589">
    <property type="component" value="Unassembled WGS sequence"/>
</dbReference>
<dbReference type="SUPFAM" id="SSF49464">
    <property type="entry name" value="Carboxypeptidase regulatory domain-like"/>
    <property type="match status" value="1"/>
</dbReference>
<evidence type="ECO:0000256" key="5">
    <source>
        <dbReference type="ARBA" id="ARBA00023077"/>
    </source>
</evidence>
<accession>A0A412X0H9</accession>
<organism evidence="12 13">
    <name type="scientific">Butyricimonas virosa</name>
    <dbReference type="NCBI Taxonomy" id="544645"/>
    <lineage>
        <taxon>Bacteria</taxon>
        <taxon>Pseudomonadati</taxon>
        <taxon>Bacteroidota</taxon>
        <taxon>Bacteroidia</taxon>
        <taxon>Bacteroidales</taxon>
        <taxon>Odoribacteraceae</taxon>
        <taxon>Butyricimonas</taxon>
    </lineage>
</organism>
<dbReference type="InterPro" id="IPR039426">
    <property type="entry name" value="TonB-dep_rcpt-like"/>
</dbReference>
<evidence type="ECO:0000256" key="2">
    <source>
        <dbReference type="ARBA" id="ARBA00022448"/>
    </source>
</evidence>
<dbReference type="Gene3D" id="2.60.40.1120">
    <property type="entry name" value="Carboxypeptidase-like, regulatory domain"/>
    <property type="match status" value="1"/>
</dbReference>
<keyword evidence="7 8" id="KW-0998">Cell outer membrane</keyword>